<evidence type="ECO:0000313" key="2">
    <source>
        <dbReference type="EMBL" id="MFD2516117.1"/>
    </source>
</evidence>
<protein>
    <submittedName>
        <fullName evidence="2">Uncharacterized protein</fullName>
    </submittedName>
</protein>
<proteinExistence type="predicted"/>
<gene>
    <name evidence="2" type="ORF">ACFSRY_19760</name>
</gene>
<evidence type="ECO:0000256" key="1">
    <source>
        <dbReference type="SAM" id="MobiDB-lite"/>
    </source>
</evidence>
<feature type="region of interest" description="Disordered" evidence="1">
    <location>
        <begin position="1"/>
        <end position="34"/>
    </location>
</feature>
<feature type="compositionally biased region" description="Basic residues" evidence="1">
    <location>
        <begin position="21"/>
        <end position="32"/>
    </location>
</feature>
<dbReference type="EMBL" id="JBHULU010000037">
    <property type="protein sequence ID" value="MFD2516117.1"/>
    <property type="molecule type" value="Genomic_DNA"/>
</dbReference>
<dbReference type="RefSeq" id="WP_377512298.1">
    <property type="nucleotide sequence ID" value="NZ_JBHULU010000037.1"/>
</dbReference>
<accession>A0ABW5ISW9</accession>
<evidence type="ECO:0000313" key="3">
    <source>
        <dbReference type="Proteomes" id="UP001597544"/>
    </source>
</evidence>
<feature type="compositionally biased region" description="Polar residues" evidence="1">
    <location>
        <begin position="8"/>
        <end position="18"/>
    </location>
</feature>
<sequence>MDAKLESSGDSEGGTTNLRKVERKKQLPRTRGRTCAGGRNYIAFAKKPDWQKKPENGVVRTKIHL</sequence>
<name>A0ABW5ISW9_9BACT</name>
<organism evidence="2 3">
    <name type="scientific">Pontibacter locisalis</name>
    <dbReference type="NCBI Taxonomy" id="1719035"/>
    <lineage>
        <taxon>Bacteria</taxon>
        <taxon>Pseudomonadati</taxon>
        <taxon>Bacteroidota</taxon>
        <taxon>Cytophagia</taxon>
        <taxon>Cytophagales</taxon>
        <taxon>Hymenobacteraceae</taxon>
        <taxon>Pontibacter</taxon>
    </lineage>
</organism>
<comment type="caution">
    <text evidence="2">The sequence shown here is derived from an EMBL/GenBank/DDBJ whole genome shotgun (WGS) entry which is preliminary data.</text>
</comment>
<reference evidence="3" key="1">
    <citation type="journal article" date="2019" name="Int. J. Syst. Evol. Microbiol.">
        <title>The Global Catalogue of Microorganisms (GCM) 10K type strain sequencing project: providing services to taxonomists for standard genome sequencing and annotation.</title>
        <authorList>
            <consortium name="The Broad Institute Genomics Platform"/>
            <consortium name="The Broad Institute Genome Sequencing Center for Infectious Disease"/>
            <person name="Wu L."/>
            <person name="Ma J."/>
        </authorList>
    </citation>
    <scope>NUCLEOTIDE SEQUENCE [LARGE SCALE GENOMIC DNA]</scope>
    <source>
        <strain evidence="3">KCTC 42498</strain>
    </source>
</reference>
<dbReference type="Proteomes" id="UP001597544">
    <property type="component" value="Unassembled WGS sequence"/>
</dbReference>
<keyword evidence="3" id="KW-1185">Reference proteome</keyword>